<evidence type="ECO:0000256" key="7">
    <source>
        <dbReference type="ARBA" id="ARBA00022839"/>
    </source>
</evidence>
<proteinExistence type="inferred from homology"/>
<dbReference type="Gene3D" id="2.40.50.140">
    <property type="entry name" value="Nucleic acid-binding proteins"/>
    <property type="match status" value="2"/>
</dbReference>
<keyword evidence="7" id="KW-0269">Exonuclease</keyword>
<dbReference type="NCBIfam" id="NF003455">
    <property type="entry name" value="PRK05054.1"/>
    <property type="match status" value="1"/>
</dbReference>
<dbReference type="InterPro" id="IPR004476">
    <property type="entry name" value="RNase_II/RNase_R"/>
</dbReference>
<comment type="caution">
    <text evidence="12">The sequence shown here is derived from an EMBL/GenBank/DDBJ whole genome shotgun (WGS) entry which is preliminary data.</text>
</comment>
<dbReference type="PANTHER" id="PTHR23355:SF37">
    <property type="entry name" value="EXORIBONUCLEASE 2"/>
    <property type="match status" value="1"/>
</dbReference>
<organism evidence="12 13">
    <name type="scientific">Echinimonas agarilytica</name>
    <dbReference type="NCBI Taxonomy" id="1215918"/>
    <lineage>
        <taxon>Bacteria</taxon>
        <taxon>Pseudomonadati</taxon>
        <taxon>Pseudomonadota</taxon>
        <taxon>Gammaproteobacteria</taxon>
        <taxon>Alteromonadales</taxon>
        <taxon>Echinimonadaceae</taxon>
        <taxon>Echinimonas</taxon>
    </lineage>
</organism>
<evidence type="ECO:0000259" key="11">
    <source>
        <dbReference type="SMART" id="SM00955"/>
    </source>
</evidence>
<evidence type="ECO:0000256" key="6">
    <source>
        <dbReference type="ARBA" id="ARBA00022801"/>
    </source>
</evidence>
<evidence type="ECO:0000256" key="3">
    <source>
        <dbReference type="ARBA" id="ARBA00009925"/>
    </source>
</evidence>
<keyword evidence="6 12" id="KW-0378">Hydrolase</keyword>
<dbReference type="NCBIfam" id="TIGR02062">
    <property type="entry name" value="RNase_B"/>
    <property type="match status" value="1"/>
</dbReference>
<keyword evidence="4" id="KW-0963">Cytoplasm</keyword>
<accession>A0AA41W7N9</accession>
<dbReference type="SMART" id="SM00357">
    <property type="entry name" value="CSP"/>
    <property type="match status" value="1"/>
</dbReference>
<dbReference type="RefSeq" id="WP_251262267.1">
    <property type="nucleotide sequence ID" value="NZ_JAMQGP010000007.1"/>
</dbReference>
<dbReference type="Pfam" id="PF08206">
    <property type="entry name" value="OB_RNB"/>
    <property type="match status" value="1"/>
</dbReference>
<dbReference type="Proteomes" id="UP001165393">
    <property type="component" value="Unassembled WGS sequence"/>
</dbReference>
<dbReference type="SUPFAM" id="SSF50249">
    <property type="entry name" value="Nucleic acid-binding proteins"/>
    <property type="match status" value="4"/>
</dbReference>
<evidence type="ECO:0000313" key="13">
    <source>
        <dbReference type="Proteomes" id="UP001165393"/>
    </source>
</evidence>
<dbReference type="AlphaFoldDB" id="A0AA41W7N9"/>
<feature type="domain" description="Cold-shock" evidence="10">
    <location>
        <begin position="23"/>
        <end position="79"/>
    </location>
</feature>
<evidence type="ECO:0000256" key="4">
    <source>
        <dbReference type="ARBA" id="ARBA00022490"/>
    </source>
</evidence>
<dbReference type="EMBL" id="JAMQGP010000007">
    <property type="protein sequence ID" value="MCM2680787.1"/>
    <property type="molecule type" value="Genomic_DNA"/>
</dbReference>
<dbReference type="Gene3D" id="2.40.50.640">
    <property type="match status" value="1"/>
</dbReference>
<keyword evidence="13" id="KW-1185">Reference proteome</keyword>
<dbReference type="Pfam" id="PF00773">
    <property type="entry name" value="RNB"/>
    <property type="match status" value="1"/>
</dbReference>
<dbReference type="Pfam" id="PF00575">
    <property type="entry name" value="S1"/>
    <property type="match status" value="1"/>
</dbReference>
<dbReference type="GO" id="GO:0005829">
    <property type="term" value="C:cytosol"/>
    <property type="evidence" value="ECO:0007669"/>
    <property type="project" value="TreeGrafter"/>
</dbReference>
<evidence type="ECO:0000256" key="1">
    <source>
        <dbReference type="ARBA" id="ARBA00001849"/>
    </source>
</evidence>
<comment type="subcellular location">
    <subcellularLocation>
        <location evidence="2">Cytoplasm</location>
    </subcellularLocation>
</comment>
<dbReference type="InterPro" id="IPR011129">
    <property type="entry name" value="CSD"/>
</dbReference>
<dbReference type="InterPro" id="IPR012340">
    <property type="entry name" value="NA-bd_OB-fold"/>
</dbReference>
<dbReference type="GO" id="GO:0006402">
    <property type="term" value="P:mRNA catabolic process"/>
    <property type="evidence" value="ECO:0007669"/>
    <property type="project" value="TreeGrafter"/>
</dbReference>
<keyword evidence="5" id="KW-0540">Nuclease</keyword>
<dbReference type="PANTHER" id="PTHR23355">
    <property type="entry name" value="RIBONUCLEASE"/>
    <property type="match status" value="1"/>
</dbReference>
<dbReference type="EC" id="3.1.13.1" evidence="9"/>
<comment type="similarity">
    <text evidence="3">Belongs to the RNR ribonuclease family. RNase II subfamily.</text>
</comment>
<dbReference type="GO" id="GO:0008859">
    <property type="term" value="F:exoribonuclease II activity"/>
    <property type="evidence" value="ECO:0007669"/>
    <property type="project" value="UniProtKB-UniRule"/>
</dbReference>
<evidence type="ECO:0000256" key="9">
    <source>
        <dbReference type="NCBIfam" id="TIGR02062"/>
    </source>
</evidence>
<reference evidence="12 13" key="1">
    <citation type="journal article" date="2013" name="Antonie Van Leeuwenhoek">
        <title>Echinimonas agarilytica gen. nov., sp. nov., a new gammaproteobacterium isolated from the sea urchin Strongylocentrotus intermedius.</title>
        <authorList>
            <person name="Nedashkovskaya O.I."/>
            <person name="Stenkova A.M."/>
            <person name="Zhukova N.V."/>
            <person name="Van Trappen S."/>
            <person name="Lee J.S."/>
            <person name="Kim S.B."/>
        </authorList>
    </citation>
    <scope>NUCLEOTIDE SEQUENCE [LARGE SCALE GENOMIC DNA]</scope>
    <source>
        <strain evidence="12 13">KMM 6351</strain>
    </source>
</reference>
<gene>
    <name evidence="12" type="ORF">NAF29_14095</name>
</gene>
<evidence type="ECO:0000256" key="5">
    <source>
        <dbReference type="ARBA" id="ARBA00022722"/>
    </source>
</evidence>
<dbReference type="InterPro" id="IPR003029">
    <property type="entry name" value="S1_domain"/>
</dbReference>
<dbReference type="InterPro" id="IPR011804">
    <property type="entry name" value="RNase_II"/>
</dbReference>
<evidence type="ECO:0000256" key="2">
    <source>
        <dbReference type="ARBA" id="ARBA00004496"/>
    </source>
</evidence>
<dbReference type="InterPro" id="IPR013223">
    <property type="entry name" value="RNase_B_OB_dom"/>
</dbReference>
<sequence length="646" mass="72506">MFKDNPLLAQLKQDIRENLPTVEGRVKASDKGYGFLEVDRKTSHFIAPPFMKKVMHGDIVSAIVRTEGDKTQAEPEKLVEGGLTRFVAKLGSRKDRWFVQPESAMVNLNINAKAELLKPAKLAVDDWVLAELTRHPLKGDNSFFASIVHKVADGNDPYAQWQCTLARHNLPVVEPDLPEQIDILDEGIERVDLTAVEMFTIDGATTKDMDDALAIETTDNGWKLTVAIADPTAYIEADSTLDKAARDRGFTVYLPARNVSMIPSRLSEELCSLMPHQERPAMVAELFVSATGELIGEPTICLATIKSHYKLAYEDVSDWLEQAGDWAPENDALATQLKALEAMTKARSAWRNEHAITFPDRPDFRFELNEDCSVKTIHVEHRRTANSMIEESMIVANIAVSSWLRQRVERAIYNVHAGFEDETLDVALALIHEFEGSATEESLKSLAGFCELRRWLDAQPTAYLDSRLRKFQSYSEIQVTPGQHFGMGLDCYGTWTSPIRKYGDMINHRLIKAVLRGDETIDLPTEDDAEHLTELRKKNRFAERDLSDVLYARYLQADLNNKTVFNAEIFDINRGGMRARVLDNGSMVFIPASTLHSDKKQVQVNADEGMITVAGEVAYRVADSVKVVLSDIKEQNRSLVANVVPE</sequence>
<dbReference type="InterPro" id="IPR001900">
    <property type="entry name" value="RNase_II/R"/>
</dbReference>
<dbReference type="InterPro" id="IPR050180">
    <property type="entry name" value="RNR_Ribonuclease"/>
</dbReference>
<protein>
    <recommendedName>
        <fullName evidence="9">Exoribonuclease II</fullName>
        <ecNumber evidence="9">3.1.13.1</ecNumber>
    </recommendedName>
</protein>
<comment type="catalytic activity">
    <reaction evidence="1">
        <text>Exonucleolytic cleavage in the 3'- to 5'-direction to yield nucleoside 5'-phosphates.</text>
        <dbReference type="EC" id="3.1.13.1"/>
    </reaction>
</comment>
<dbReference type="GO" id="GO:0003723">
    <property type="term" value="F:RNA binding"/>
    <property type="evidence" value="ECO:0007669"/>
    <property type="project" value="UniProtKB-KW"/>
</dbReference>
<evidence type="ECO:0000313" key="12">
    <source>
        <dbReference type="EMBL" id="MCM2680787.1"/>
    </source>
</evidence>
<keyword evidence="8" id="KW-0694">RNA-binding</keyword>
<dbReference type="NCBIfam" id="TIGR00358">
    <property type="entry name" value="3_prime_RNase"/>
    <property type="match status" value="1"/>
</dbReference>
<dbReference type="SMART" id="SM00955">
    <property type="entry name" value="RNB"/>
    <property type="match status" value="1"/>
</dbReference>
<name>A0AA41W7N9_9GAMM</name>
<evidence type="ECO:0000256" key="8">
    <source>
        <dbReference type="ARBA" id="ARBA00022884"/>
    </source>
</evidence>
<feature type="domain" description="RNB" evidence="11">
    <location>
        <begin position="190"/>
        <end position="517"/>
    </location>
</feature>
<evidence type="ECO:0000259" key="10">
    <source>
        <dbReference type="SMART" id="SM00357"/>
    </source>
</evidence>